<sequence>MFRNFRHNLVLVAVIFFSSIISGCGIPFTNEIIVNRYADALLTKNNELQFRFRINNEILAGHQLYKVKITIHNDQLAAAIGKREIVYGDDQVLNGEFLEVKDKSEKYIFMAPIPLKRDLHIYQLEKMIEKNKAVSIEVFNNQEVLGRAYLTNFSSEL</sequence>
<dbReference type="Proteomes" id="UP001224122">
    <property type="component" value="Unassembled WGS sequence"/>
</dbReference>
<comment type="caution">
    <text evidence="1">The sequence shown here is derived from an EMBL/GenBank/DDBJ whole genome shotgun (WGS) entry which is preliminary data.</text>
</comment>
<evidence type="ECO:0008006" key="3">
    <source>
        <dbReference type="Google" id="ProtNLM"/>
    </source>
</evidence>
<accession>A0ABT9XSS1</accession>
<evidence type="ECO:0000313" key="2">
    <source>
        <dbReference type="Proteomes" id="UP001224122"/>
    </source>
</evidence>
<name>A0ABT9XSS1_9BACI</name>
<dbReference type="RefSeq" id="WP_307406129.1">
    <property type="nucleotide sequence ID" value="NZ_JAUSTW010000002.1"/>
</dbReference>
<dbReference type="PROSITE" id="PS51257">
    <property type="entry name" value="PROKAR_LIPOPROTEIN"/>
    <property type="match status" value="1"/>
</dbReference>
<gene>
    <name evidence="1" type="ORF">J2S10_001547</name>
</gene>
<protein>
    <recommendedName>
        <fullName evidence="3">Lipoprotein</fullName>
    </recommendedName>
</protein>
<proteinExistence type="predicted"/>
<dbReference type="EMBL" id="JAUSTW010000002">
    <property type="protein sequence ID" value="MDQ0198406.1"/>
    <property type="molecule type" value="Genomic_DNA"/>
</dbReference>
<keyword evidence="2" id="KW-1185">Reference proteome</keyword>
<evidence type="ECO:0000313" key="1">
    <source>
        <dbReference type="EMBL" id="MDQ0198406.1"/>
    </source>
</evidence>
<reference evidence="1 2" key="1">
    <citation type="submission" date="2023-07" db="EMBL/GenBank/DDBJ databases">
        <title>Genomic Encyclopedia of Type Strains, Phase IV (KMG-IV): sequencing the most valuable type-strain genomes for metagenomic binning, comparative biology and taxonomic classification.</title>
        <authorList>
            <person name="Goeker M."/>
        </authorList>
    </citation>
    <scope>NUCLEOTIDE SEQUENCE [LARGE SCALE GENOMIC DNA]</scope>
    <source>
        <strain evidence="1 2">DSM 27594</strain>
    </source>
</reference>
<organism evidence="1 2">
    <name type="scientific">Neobacillus ginsengisoli</name>
    <dbReference type="NCBI Taxonomy" id="904295"/>
    <lineage>
        <taxon>Bacteria</taxon>
        <taxon>Bacillati</taxon>
        <taxon>Bacillota</taxon>
        <taxon>Bacilli</taxon>
        <taxon>Bacillales</taxon>
        <taxon>Bacillaceae</taxon>
        <taxon>Neobacillus</taxon>
    </lineage>
</organism>